<reference evidence="12" key="3">
    <citation type="submission" date="2015-04" db="UniProtKB">
        <authorList>
            <consortium name="EnsemblPlants"/>
        </authorList>
    </citation>
    <scope>IDENTIFICATION</scope>
    <source>
        <strain evidence="12">cv. Jemalong A17</strain>
    </source>
</reference>
<sequence length="209" mass="22843">MGCDASVLLDDTSSFIGEKTAGPNANSLRRFDVIDKIKSEIEKLCPNTVSCADILVVAARDSVIALGGPSWTVQLGRRDSTTASFSLANLDLPGSHTIGEIHLTIGDLNLSPLDTITPETFDIAYFKNLQNQKGLFHSDQVLFDEETTKSQVNSYVRNSLSFRADFANSMIKMGNIGLLILLGLEVKLGKIVGVLTKVFCFYYKCNTRL</sequence>
<keyword evidence="6" id="KW-0560">Oxidoreductase</keyword>
<evidence type="ECO:0000256" key="6">
    <source>
        <dbReference type="ARBA" id="ARBA00023002"/>
    </source>
</evidence>
<dbReference type="Gene3D" id="1.10.420.10">
    <property type="entry name" value="Peroxidase, domain 2"/>
    <property type="match status" value="1"/>
</dbReference>
<accession>G7KX23</accession>
<dbReference type="PROSITE" id="PS50873">
    <property type="entry name" value="PEROXIDASE_4"/>
    <property type="match status" value="1"/>
</dbReference>
<dbReference type="PaxDb" id="3880-AES79783"/>
<feature type="binding site" evidence="8">
    <location>
        <position position="122"/>
    </location>
    <ligand>
        <name>Ca(2+)</name>
        <dbReference type="ChEBI" id="CHEBI:29108"/>
        <label>2</label>
    </ligand>
</feature>
<evidence type="ECO:0000256" key="5">
    <source>
        <dbReference type="ARBA" id="ARBA00022723"/>
    </source>
</evidence>
<dbReference type="GO" id="GO:0140825">
    <property type="term" value="F:lactoperoxidase activity"/>
    <property type="evidence" value="ECO:0007669"/>
    <property type="project" value="UniProtKB-EC"/>
</dbReference>
<feature type="binding site" evidence="8">
    <location>
        <position position="2"/>
    </location>
    <ligand>
        <name>Ca(2+)</name>
        <dbReference type="ChEBI" id="CHEBI:29108"/>
        <label>1</label>
    </ligand>
</feature>
<evidence type="ECO:0000256" key="1">
    <source>
        <dbReference type="ARBA" id="ARBA00000189"/>
    </source>
</evidence>
<feature type="binding site" evidence="8">
    <location>
        <position position="18"/>
    </location>
    <ligand>
        <name>Ca(2+)</name>
        <dbReference type="ChEBI" id="CHEBI:29108"/>
        <label>1</label>
    </ligand>
</feature>
<dbReference type="SUPFAM" id="SSF48113">
    <property type="entry name" value="Heme-dependent peroxidases"/>
    <property type="match status" value="1"/>
</dbReference>
<reference evidence="11 13" key="2">
    <citation type="journal article" date="2014" name="BMC Genomics">
        <title>An improved genome release (version Mt4.0) for the model legume Medicago truncatula.</title>
        <authorList>
            <person name="Tang H."/>
            <person name="Krishnakumar V."/>
            <person name="Bidwell S."/>
            <person name="Rosen B."/>
            <person name="Chan A."/>
            <person name="Zhou S."/>
            <person name="Gentzbittel L."/>
            <person name="Childs K.L."/>
            <person name="Yandell M."/>
            <person name="Gundlach H."/>
            <person name="Mayer K.F."/>
            <person name="Schwartz D.C."/>
            <person name="Town C.D."/>
        </authorList>
    </citation>
    <scope>GENOME REANNOTATION</scope>
    <source>
        <strain evidence="12 13">cv. Jemalong A17</strain>
    </source>
</reference>
<evidence type="ECO:0000313" key="13">
    <source>
        <dbReference type="Proteomes" id="UP000002051"/>
    </source>
</evidence>
<dbReference type="GO" id="GO:0009505">
    <property type="term" value="C:plant-type cell wall"/>
    <property type="evidence" value="ECO:0000318"/>
    <property type="project" value="GO_Central"/>
</dbReference>
<dbReference type="STRING" id="3880.G7KX23"/>
<reference evidence="11 13" key="1">
    <citation type="journal article" date="2011" name="Nature">
        <title>The Medicago genome provides insight into the evolution of rhizobial symbioses.</title>
        <authorList>
            <person name="Young N.D."/>
            <person name="Debelle F."/>
            <person name="Oldroyd G.E."/>
            <person name="Geurts R."/>
            <person name="Cannon S.B."/>
            <person name="Udvardi M.K."/>
            <person name="Benedito V.A."/>
            <person name="Mayer K.F."/>
            <person name="Gouzy J."/>
            <person name="Schoof H."/>
            <person name="Van de Peer Y."/>
            <person name="Proost S."/>
            <person name="Cook D.R."/>
            <person name="Meyers B.C."/>
            <person name="Spannagl M."/>
            <person name="Cheung F."/>
            <person name="De Mita S."/>
            <person name="Krishnakumar V."/>
            <person name="Gundlach H."/>
            <person name="Zhou S."/>
            <person name="Mudge J."/>
            <person name="Bharti A.K."/>
            <person name="Murray J.D."/>
            <person name="Naoumkina M.A."/>
            <person name="Rosen B."/>
            <person name="Silverstein K.A."/>
            <person name="Tang H."/>
            <person name="Rombauts S."/>
            <person name="Zhao P.X."/>
            <person name="Zhou P."/>
            <person name="Barbe V."/>
            <person name="Bardou P."/>
            <person name="Bechner M."/>
            <person name="Bellec A."/>
            <person name="Berger A."/>
            <person name="Berges H."/>
            <person name="Bidwell S."/>
            <person name="Bisseling T."/>
            <person name="Choisne N."/>
            <person name="Couloux A."/>
            <person name="Denny R."/>
            <person name="Deshpande S."/>
            <person name="Dai X."/>
            <person name="Doyle J.J."/>
            <person name="Dudez A.M."/>
            <person name="Farmer A.D."/>
            <person name="Fouteau S."/>
            <person name="Franken C."/>
            <person name="Gibelin C."/>
            <person name="Gish J."/>
            <person name="Goldstein S."/>
            <person name="Gonzalez A.J."/>
            <person name="Green P.J."/>
            <person name="Hallab A."/>
            <person name="Hartog M."/>
            <person name="Hua A."/>
            <person name="Humphray S.J."/>
            <person name="Jeong D.H."/>
            <person name="Jing Y."/>
            <person name="Jocker A."/>
            <person name="Kenton S.M."/>
            <person name="Kim D.J."/>
            <person name="Klee K."/>
            <person name="Lai H."/>
            <person name="Lang C."/>
            <person name="Lin S."/>
            <person name="Macmil S.L."/>
            <person name="Magdelenat G."/>
            <person name="Matthews L."/>
            <person name="McCorrison J."/>
            <person name="Monaghan E.L."/>
            <person name="Mun J.H."/>
            <person name="Najar F.Z."/>
            <person name="Nicholson C."/>
            <person name="Noirot C."/>
            <person name="O'Bleness M."/>
            <person name="Paule C.R."/>
            <person name="Poulain J."/>
            <person name="Prion F."/>
            <person name="Qin B."/>
            <person name="Qu C."/>
            <person name="Retzel E.F."/>
            <person name="Riddle C."/>
            <person name="Sallet E."/>
            <person name="Samain S."/>
            <person name="Samson N."/>
            <person name="Sanders I."/>
            <person name="Saurat O."/>
            <person name="Scarpelli C."/>
            <person name="Schiex T."/>
            <person name="Segurens B."/>
            <person name="Severin A.J."/>
            <person name="Sherrier D.J."/>
            <person name="Shi R."/>
            <person name="Sims S."/>
            <person name="Singer S.R."/>
            <person name="Sinharoy S."/>
            <person name="Sterck L."/>
            <person name="Viollet A."/>
            <person name="Wang B.B."/>
            <person name="Wang K."/>
            <person name="Wang M."/>
            <person name="Wang X."/>
            <person name="Warfsmann J."/>
            <person name="Weissenbach J."/>
            <person name="White D.D."/>
            <person name="White J.D."/>
            <person name="Wiley G.B."/>
            <person name="Wincker P."/>
            <person name="Xing Y."/>
            <person name="Yang L."/>
            <person name="Yao Z."/>
            <person name="Ying F."/>
            <person name="Zhai J."/>
            <person name="Zhou L."/>
            <person name="Zuber A."/>
            <person name="Denarie J."/>
            <person name="Dixon R.A."/>
            <person name="May G.D."/>
            <person name="Schwartz D.C."/>
            <person name="Rogers J."/>
            <person name="Quetier F."/>
            <person name="Town C.D."/>
            <person name="Roe B.A."/>
        </authorList>
    </citation>
    <scope>NUCLEOTIDE SEQUENCE [LARGE SCALE GENOMIC DNA]</scope>
    <source>
        <strain evidence="11">A17</strain>
        <strain evidence="12 13">cv. Jemalong A17</strain>
    </source>
</reference>
<dbReference type="Proteomes" id="UP000002051">
    <property type="component" value="Unassembled WGS sequence"/>
</dbReference>
<feature type="binding site" evidence="8">
    <location>
        <position position="117"/>
    </location>
    <ligand>
        <name>Ca(2+)</name>
        <dbReference type="ChEBI" id="CHEBI:29108"/>
        <label>2</label>
    </ligand>
</feature>
<dbReference type="Gene3D" id="1.10.520.10">
    <property type="match status" value="1"/>
</dbReference>
<comment type="cofactor">
    <cofactor evidence="8">
        <name>Ca(2+)</name>
        <dbReference type="ChEBI" id="CHEBI:29108"/>
    </cofactor>
    <text evidence="8">Binds 2 calcium ions per subunit.</text>
</comment>
<feature type="binding site" description="axial binding residue" evidence="8">
    <location>
        <position position="96"/>
    </location>
    <ligand>
        <name>heme b</name>
        <dbReference type="ChEBI" id="CHEBI:60344"/>
    </ligand>
    <ligandPart>
        <name>Fe</name>
        <dbReference type="ChEBI" id="CHEBI:18248"/>
    </ligandPart>
</feature>
<dbReference type="InterPro" id="IPR010255">
    <property type="entry name" value="Haem_peroxidase_sf"/>
</dbReference>
<dbReference type="AlphaFoldDB" id="G7KX23"/>
<dbReference type="OMA" id="THCHVVA"/>
<dbReference type="HOGENOM" id="CLU_010543_0_2_1"/>
<evidence type="ECO:0000256" key="4">
    <source>
        <dbReference type="ARBA" id="ARBA00022617"/>
    </source>
</evidence>
<keyword evidence="13" id="KW-1185">Reference proteome</keyword>
<feature type="binding site" evidence="8">
    <location>
        <position position="114"/>
    </location>
    <ligand>
        <name>Ca(2+)</name>
        <dbReference type="ChEBI" id="CHEBI:29108"/>
        <label>2</label>
    </ligand>
</feature>
<dbReference type="EC" id="1.11.1.7" evidence="2"/>
<dbReference type="EMBL" id="CM001223">
    <property type="protein sequence ID" value="AES79783.1"/>
    <property type="molecule type" value="Genomic_DNA"/>
</dbReference>
<evidence type="ECO:0000256" key="7">
    <source>
        <dbReference type="ARBA" id="ARBA00023004"/>
    </source>
</evidence>
<name>G7KX23_MEDTR</name>
<dbReference type="PRINTS" id="PR00458">
    <property type="entry name" value="PEROXIDASE"/>
</dbReference>
<dbReference type="Pfam" id="PF00141">
    <property type="entry name" value="peroxidase"/>
    <property type="match status" value="1"/>
</dbReference>
<feature type="binding site" evidence="8">
    <location>
        <position position="97"/>
    </location>
    <ligand>
        <name>Ca(2+)</name>
        <dbReference type="ChEBI" id="CHEBI:29108"/>
        <label>2</label>
    </ligand>
</feature>
<dbReference type="GO" id="GO:0006979">
    <property type="term" value="P:response to oxidative stress"/>
    <property type="evidence" value="ECO:0007669"/>
    <property type="project" value="InterPro"/>
</dbReference>
<dbReference type="InterPro" id="IPR002016">
    <property type="entry name" value="Haem_peroxidase"/>
</dbReference>
<comment type="catalytic activity">
    <reaction evidence="1">
        <text>2 a phenolic donor + H2O2 = 2 a phenolic radical donor + 2 H2O</text>
        <dbReference type="Rhea" id="RHEA:56136"/>
        <dbReference type="ChEBI" id="CHEBI:15377"/>
        <dbReference type="ChEBI" id="CHEBI:16240"/>
        <dbReference type="ChEBI" id="CHEBI:139520"/>
        <dbReference type="ChEBI" id="CHEBI:139521"/>
        <dbReference type="EC" id="1.11.1.7"/>
    </reaction>
</comment>
<feature type="binding site" evidence="8">
    <location>
        <position position="6"/>
    </location>
    <ligand>
        <name>Ca(2+)</name>
        <dbReference type="ChEBI" id="CHEBI:29108"/>
        <label>1</label>
    </ligand>
</feature>
<gene>
    <name evidence="11" type="ordered locus">MTR_7g072490</name>
</gene>
<feature type="domain" description="Plant heme peroxidase family profile" evidence="10">
    <location>
        <begin position="1"/>
        <end position="191"/>
    </location>
</feature>
<protein>
    <recommendedName>
        <fullName evidence="2">peroxidase</fullName>
        <ecNumber evidence="2">1.11.1.7</ecNumber>
    </recommendedName>
</protein>
<evidence type="ECO:0000259" key="10">
    <source>
        <dbReference type="PROSITE" id="PS50873"/>
    </source>
</evidence>
<dbReference type="InterPro" id="IPR000823">
    <property type="entry name" value="Peroxidase_pln"/>
</dbReference>
<dbReference type="PANTHER" id="PTHR31388:SF247">
    <property type="entry name" value="PEROXIDASE"/>
    <property type="match status" value="1"/>
</dbReference>
<evidence type="ECO:0000256" key="8">
    <source>
        <dbReference type="PIRSR" id="PIRSR600823-3"/>
    </source>
</evidence>
<proteinExistence type="inferred from homology"/>
<keyword evidence="5 8" id="KW-0479">Metal-binding</keyword>
<dbReference type="PRINTS" id="PR00461">
    <property type="entry name" value="PLPEROXIDASE"/>
</dbReference>
<evidence type="ECO:0000313" key="12">
    <source>
        <dbReference type="EnsemblPlants" id="AES79783"/>
    </source>
</evidence>
<evidence type="ECO:0000256" key="2">
    <source>
        <dbReference type="ARBA" id="ARBA00012313"/>
    </source>
</evidence>
<comment type="similarity">
    <text evidence="9">Belongs to the peroxidase family.</text>
</comment>
<comment type="cofactor">
    <cofactor evidence="8">
        <name>heme b</name>
        <dbReference type="ChEBI" id="CHEBI:60344"/>
    </cofactor>
    <text evidence="8">Binds 1 heme b (iron(II)-protoporphyrin IX) group per subunit.</text>
</comment>
<evidence type="ECO:0000313" key="11">
    <source>
        <dbReference type="EMBL" id="AES79783.1"/>
    </source>
</evidence>
<keyword evidence="3 11" id="KW-0575">Peroxidase</keyword>
<dbReference type="GO" id="GO:0004601">
    <property type="term" value="F:peroxidase activity"/>
    <property type="evidence" value="ECO:0000318"/>
    <property type="project" value="GO_Central"/>
</dbReference>
<organism evidence="11 13">
    <name type="scientific">Medicago truncatula</name>
    <name type="common">Barrel medic</name>
    <name type="synonym">Medicago tribuloides</name>
    <dbReference type="NCBI Taxonomy" id="3880"/>
    <lineage>
        <taxon>Eukaryota</taxon>
        <taxon>Viridiplantae</taxon>
        <taxon>Streptophyta</taxon>
        <taxon>Embryophyta</taxon>
        <taxon>Tracheophyta</taxon>
        <taxon>Spermatophyta</taxon>
        <taxon>Magnoliopsida</taxon>
        <taxon>eudicotyledons</taxon>
        <taxon>Gunneridae</taxon>
        <taxon>Pentapetalae</taxon>
        <taxon>rosids</taxon>
        <taxon>fabids</taxon>
        <taxon>Fabales</taxon>
        <taxon>Fabaceae</taxon>
        <taxon>Papilionoideae</taxon>
        <taxon>50 kb inversion clade</taxon>
        <taxon>NPAAA clade</taxon>
        <taxon>Hologalegina</taxon>
        <taxon>IRL clade</taxon>
        <taxon>Trifolieae</taxon>
        <taxon>Medicago</taxon>
    </lineage>
</organism>
<keyword evidence="8" id="KW-0106">Calcium</keyword>
<feature type="binding site" evidence="8">
    <location>
        <position position="4"/>
    </location>
    <ligand>
        <name>Ca(2+)</name>
        <dbReference type="ChEBI" id="CHEBI:29108"/>
        <label>1</label>
    </ligand>
</feature>
<dbReference type="GO" id="GO:0020037">
    <property type="term" value="F:heme binding"/>
    <property type="evidence" value="ECO:0007669"/>
    <property type="project" value="InterPro"/>
</dbReference>
<dbReference type="EnsemblPlants" id="AES79783">
    <property type="protein sequence ID" value="AES79783"/>
    <property type="gene ID" value="MTR_7g072490"/>
</dbReference>
<keyword evidence="7 8" id="KW-0408">Iron</keyword>
<keyword evidence="4" id="KW-0349">Heme</keyword>
<dbReference type="GO" id="GO:0046872">
    <property type="term" value="F:metal ion binding"/>
    <property type="evidence" value="ECO:0007669"/>
    <property type="project" value="UniProtKB-KW"/>
</dbReference>
<evidence type="ECO:0000256" key="9">
    <source>
        <dbReference type="RuleBase" id="RU004241"/>
    </source>
</evidence>
<dbReference type="PANTHER" id="PTHR31388">
    <property type="entry name" value="PEROXIDASE 72-RELATED"/>
    <property type="match status" value="1"/>
</dbReference>
<evidence type="ECO:0000256" key="3">
    <source>
        <dbReference type="ARBA" id="ARBA00022559"/>
    </source>
</evidence>
<dbReference type="eggNOG" id="ENOG502QU1K">
    <property type="taxonomic scope" value="Eukaryota"/>
</dbReference>